<organism evidence="2 3">
    <name type="scientific">Tilletia horrida</name>
    <dbReference type="NCBI Taxonomy" id="155126"/>
    <lineage>
        <taxon>Eukaryota</taxon>
        <taxon>Fungi</taxon>
        <taxon>Dikarya</taxon>
        <taxon>Basidiomycota</taxon>
        <taxon>Ustilaginomycotina</taxon>
        <taxon>Exobasidiomycetes</taxon>
        <taxon>Tilletiales</taxon>
        <taxon>Tilletiaceae</taxon>
        <taxon>Tilletia</taxon>
    </lineage>
</organism>
<dbReference type="EMBL" id="JAPDMQ010000597">
    <property type="protein sequence ID" value="KAK0522303.1"/>
    <property type="molecule type" value="Genomic_DNA"/>
</dbReference>
<feature type="compositionally biased region" description="Basic and acidic residues" evidence="1">
    <location>
        <begin position="25"/>
        <end position="41"/>
    </location>
</feature>
<dbReference type="Proteomes" id="UP001176521">
    <property type="component" value="Unassembled WGS sequence"/>
</dbReference>
<feature type="region of interest" description="Disordered" evidence="1">
    <location>
        <begin position="1"/>
        <end position="75"/>
    </location>
</feature>
<comment type="caution">
    <text evidence="2">The sequence shown here is derived from an EMBL/GenBank/DDBJ whole genome shotgun (WGS) entry which is preliminary data.</text>
</comment>
<protein>
    <submittedName>
        <fullName evidence="2">Uncharacterized protein</fullName>
    </submittedName>
</protein>
<evidence type="ECO:0000313" key="3">
    <source>
        <dbReference type="Proteomes" id="UP001176521"/>
    </source>
</evidence>
<feature type="compositionally biased region" description="Basic and acidic residues" evidence="1">
    <location>
        <begin position="63"/>
        <end position="75"/>
    </location>
</feature>
<gene>
    <name evidence="2" type="ORF">OC842_006504</name>
</gene>
<feature type="compositionally biased region" description="Low complexity" evidence="1">
    <location>
        <begin position="43"/>
        <end position="56"/>
    </location>
</feature>
<proteinExistence type="predicted"/>
<reference evidence="2" key="1">
    <citation type="journal article" date="2023" name="PhytoFront">
        <title>Draft Genome Resources of Seven Strains of Tilletia horrida, Causal Agent of Kernel Smut of Rice.</title>
        <authorList>
            <person name="Khanal S."/>
            <person name="Antony Babu S."/>
            <person name="Zhou X.G."/>
        </authorList>
    </citation>
    <scope>NUCLEOTIDE SEQUENCE</scope>
    <source>
        <strain evidence="2">TX3</strain>
    </source>
</reference>
<keyword evidence="3" id="KW-1185">Reference proteome</keyword>
<dbReference type="AlphaFoldDB" id="A0AAN6JNB0"/>
<evidence type="ECO:0000313" key="2">
    <source>
        <dbReference type="EMBL" id="KAK0522303.1"/>
    </source>
</evidence>
<accession>A0AAN6JNB0</accession>
<evidence type="ECO:0000256" key="1">
    <source>
        <dbReference type="SAM" id="MobiDB-lite"/>
    </source>
</evidence>
<name>A0AAN6JNB0_9BASI</name>
<sequence>MAYRTPNTDPLAMQDTVPSGPNTLDEDHPAGDSRKRARTSDESSGPASMPSAAPPGETDDDDNLQHDEDNINDQKWKIHHKDELDALKARIENAVAAFAKKAGADADAVRRALRLHRIGHKKLSPWNKYEKWAKANPKIIEDWDKAHRHRCFQEYLDALPPAQRAHASLDPAVARTWHESHHGLTLVQHYHAMSPAQREVVEKWQRDTSVAGRPEQLRAALNAAYKSVDKLLIALAEDYGVVGVAFLAHPDPDVEPMAAGDKFAMTRLGQALDRLAPGCTNDRLLSVWNGGVSFNPPRAFHATIAKIAERNIAARKANGPAARRPGSPSLGNGYLPATDAILAPPPGIGSPLPLTEARTQALSRARTAAAKALAVLLVERVTTDGVEPGRSEWLRQIQRAKKSLFYPDFFSLLASAGLQVRGWPSDAVLLLAEDGMDKKAEGLSANSSYTILAGSLRSLEHWRKAGAEALLEAVQRKTLTCVVVTPVAPVAPVAPVDS</sequence>